<sequence>MKSASTGAVVQGINASLVLAAGGVNSLHDHIERLAGHQVNKTITLDANNATASENIFQITGGVQVFRLWAEIVDATTLANLTAASFDLYDSAAAVQITAPTGVLSGFGVGTILIKDALLAQPFDVADNANGIVLEAGVNRLFTGFAVVQKTGANTYIRFTYTTTDAPIDAAIKVYCEYRPLNSGTLVAV</sequence>
<protein>
    <submittedName>
        <fullName evidence="1">Uncharacterized protein</fullName>
    </submittedName>
</protein>
<reference evidence="1" key="1">
    <citation type="submission" date="2020-03" db="EMBL/GenBank/DDBJ databases">
        <title>The deep terrestrial virosphere.</title>
        <authorList>
            <person name="Holmfeldt K."/>
            <person name="Nilsson E."/>
            <person name="Simone D."/>
            <person name="Lopez-Fernandez M."/>
            <person name="Wu X."/>
            <person name="de Brujin I."/>
            <person name="Lundin D."/>
            <person name="Andersson A."/>
            <person name="Bertilsson S."/>
            <person name="Dopson M."/>
        </authorList>
    </citation>
    <scope>NUCLEOTIDE SEQUENCE</scope>
    <source>
        <strain evidence="1">MM171A00145</strain>
    </source>
</reference>
<organism evidence="1">
    <name type="scientific">viral metagenome</name>
    <dbReference type="NCBI Taxonomy" id="1070528"/>
    <lineage>
        <taxon>unclassified sequences</taxon>
        <taxon>metagenomes</taxon>
        <taxon>organismal metagenomes</taxon>
    </lineage>
</organism>
<name>A0A6M3M0U6_9ZZZZ</name>
<dbReference type="EMBL" id="MT143705">
    <property type="protein sequence ID" value="QJB01108.1"/>
    <property type="molecule type" value="Genomic_DNA"/>
</dbReference>
<dbReference type="AlphaFoldDB" id="A0A6M3M0U6"/>
<accession>A0A6M3M0U6</accession>
<evidence type="ECO:0000313" key="1">
    <source>
        <dbReference type="EMBL" id="QJB01108.1"/>
    </source>
</evidence>
<proteinExistence type="predicted"/>
<gene>
    <name evidence="1" type="ORF">MM171A00145_0045</name>
</gene>